<organism evidence="1 2">
    <name type="scientific">Mucuna pruriens</name>
    <name type="common">Velvet bean</name>
    <name type="synonym">Dolichos pruriens</name>
    <dbReference type="NCBI Taxonomy" id="157652"/>
    <lineage>
        <taxon>Eukaryota</taxon>
        <taxon>Viridiplantae</taxon>
        <taxon>Streptophyta</taxon>
        <taxon>Embryophyta</taxon>
        <taxon>Tracheophyta</taxon>
        <taxon>Spermatophyta</taxon>
        <taxon>Magnoliopsida</taxon>
        <taxon>eudicotyledons</taxon>
        <taxon>Gunneridae</taxon>
        <taxon>Pentapetalae</taxon>
        <taxon>rosids</taxon>
        <taxon>fabids</taxon>
        <taxon>Fabales</taxon>
        <taxon>Fabaceae</taxon>
        <taxon>Papilionoideae</taxon>
        <taxon>50 kb inversion clade</taxon>
        <taxon>NPAAA clade</taxon>
        <taxon>indigoferoid/millettioid clade</taxon>
        <taxon>Phaseoleae</taxon>
        <taxon>Mucuna</taxon>
    </lineage>
</organism>
<feature type="non-terminal residue" evidence="1">
    <location>
        <position position="1"/>
    </location>
</feature>
<sequence length="72" mass="8319">MNSNLLSEKDFVAVTVTFFDNFDYTDKSRIMVFKEIINSCTFNCGYEIYNSNQLCYTNSMTKKKSISKTSKA</sequence>
<proteinExistence type="predicted"/>
<dbReference type="Proteomes" id="UP000257109">
    <property type="component" value="Unassembled WGS sequence"/>
</dbReference>
<name>A0A371FMF8_MUCPR</name>
<dbReference type="EMBL" id="QJKJ01008520">
    <property type="protein sequence ID" value="RDX79527.1"/>
    <property type="molecule type" value="Genomic_DNA"/>
</dbReference>
<protein>
    <submittedName>
        <fullName evidence="1">Uncharacterized protein</fullName>
    </submittedName>
</protein>
<gene>
    <name evidence="1" type="ORF">CR513_40054</name>
</gene>
<evidence type="ECO:0000313" key="2">
    <source>
        <dbReference type="Proteomes" id="UP000257109"/>
    </source>
</evidence>
<accession>A0A371FMF8</accession>
<comment type="caution">
    <text evidence="1">The sequence shown here is derived from an EMBL/GenBank/DDBJ whole genome shotgun (WGS) entry which is preliminary data.</text>
</comment>
<dbReference type="AlphaFoldDB" id="A0A371FMF8"/>
<keyword evidence="2" id="KW-1185">Reference proteome</keyword>
<reference evidence="1" key="1">
    <citation type="submission" date="2018-05" db="EMBL/GenBank/DDBJ databases">
        <title>Draft genome of Mucuna pruriens seed.</title>
        <authorList>
            <person name="Nnadi N.E."/>
            <person name="Vos R."/>
            <person name="Hasami M.H."/>
            <person name="Devisetty U.K."/>
            <person name="Aguiy J.C."/>
        </authorList>
    </citation>
    <scope>NUCLEOTIDE SEQUENCE [LARGE SCALE GENOMIC DNA]</scope>
    <source>
        <strain evidence="1">JCA_2017</strain>
    </source>
</reference>
<evidence type="ECO:0000313" key="1">
    <source>
        <dbReference type="EMBL" id="RDX79527.1"/>
    </source>
</evidence>